<organism evidence="1 2">
    <name type="scientific">Stephania cephalantha</name>
    <dbReference type="NCBI Taxonomy" id="152367"/>
    <lineage>
        <taxon>Eukaryota</taxon>
        <taxon>Viridiplantae</taxon>
        <taxon>Streptophyta</taxon>
        <taxon>Embryophyta</taxon>
        <taxon>Tracheophyta</taxon>
        <taxon>Spermatophyta</taxon>
        <taxon>Magnoliopsida</taxon>
        <taxon>Ranunculales</taxon>
        <taxon>Menispermaceae</taxon>
        <taxon>Menispermoideae</taxon>
        <taxon>Cissampelideae</taxon>
        <taxon>Stephania</taxon>
    </lineage>
</organism>
<sequence length="150" mass="16894">MNALYSDLSLASERSSPYRGLGQRMYDEGRMQQNHLHEGKKARKVRKLKVLNIGCYVTIQTSKENGTLETSEDDTAGGTCKDDDVVEASEDALLKYWMLILSTTIFWKVSASNILIGTFSDISTSSYSLKVSFALSLMRFQASRYLPRFV</sequence>
<keyword evidence="2" id="KW-1185">Reference proteome</keyword>
<protein>
    <submittedName>
        <fullName evidence="1">Uncharacterized protein</fullName>
    </submittedName>
</protein>
<evidence type="ECO:0000313" key="2">
    <source>
        <dbReference type="Proteomes" id="UP001419268"/>
    </source>
</evidence>
<proteinExistence type="predicted"/>
<reference evidence="1 2" key="1">
    <citation type="submission" date="2024-01" db="EMBL/GenBank/DDBJ databases">
        <title>Genome assemblies of Stephania.</title>
        <authorList>
            <person name="Yang L."/>
        </authorList>
    </citation>
    <scope>NUCLEOTIDE SEQUENCE [LARGE SCALE GENOMIC DNA]</scope>
    <source>
        <strain evidence="1">JXDWG</strain>
        <tissue evidence="1">Leaf</tissue>
    </source>
</reference>
<dbReference type="AlphaFoldDB" id="A0AAP0HFI9"/>
<accession>A0AAP0HFI9</accession>
<gene>
    <name evidence="1" type="ORF">Scep_029358</name>
</gene>
<name>A0AAP0HFI9_9MAGN</name>
<evidence type="ECO:0000313" key="1">
    <source>
        <dbReference type="EMBL" id="KAK9082887.1"/>
    </source>
</evidence>
<comment type="caution">
    <text evidence="1">The sequence shown here is derived from an EMBL/GenBank/DDBJ whole genome shotgun (WGS) entry which is preliminary data.</text>
</comment>
<dbReference type="Proteomes" id="UP001419268">
    <property type="component" value="Unassembled WGS sequence"/>
</dbReference>
<dbReference type="EMBL" id="JBBNAG010000013">
    <property type="protein sequence ID" value="KAK9082887.1"/>
    <property type="molecule type" value="Genomic_DNA"/>
</dbReference>